<dbReference type="Proteomes" id="UP000828048">
    <property type="component" value="Chromosome 9"/>
</dbReference>
<name>A0ACB7ZM72_9ERIC</name>
<protein>
    <submittedName>
        <fullName evidence="1">Uncharacterized protein</fullName>
    </submittedName>
</protein>
<sequence length="330" mass="36891">MDSSSSPENLFGGDRNQKLLQGLIQGLESVNQLRNIIGRPVRDDKSSVAADLAMRVSESLAESISIVKRCPIEEVFDKIQVNSPHGGLKSEDSDGSCKSTSMLKQRRGCYKRRRTTQTWTTTTSNLIDDGHAWRKYGQKLILNASHPRNYYRCTHKFDQGCQATKQVQRTEEEPPMYQITYHGNHSCRDPLKAPHIILDSTIPNDTSNSNFISFGSTHYPNTKLNHQPSYPTFPVVKQEYSHNQHELKPSVNHNQSTPPPPPTDPLFQLPDSMVFDSSVPMPALSPGSDHGDVISSSGAYSCTSSTHDDSFDDLEALVDFDVSQLVEFCY</sequence>
<evidence type="ECO:0000313" key="2">
    <source>
        <dbReference type="Proteomes" id="UP000828048"/>
    </source>
</evidence>
<organism evidence="1 2">
    <name type="scientific">Vaccinium darrowii</name>
    <dbReference type="NCBI Taxonomy" id="229202"/>
    <lineage>
        <taxon>Eukaryota</taxon>
        <taxon>Viridiplantae</taxon>
        <taxon>Streptophyta</taxon>
        <taxon>Embryophyta</taxon>
        <taxon>Tracheophyta</taxon>
        <taxon>Spermatophyta</taxon>
        <taxon>Magnoliopsida</taxon>
        <taxon>eudicotyledons</taxon>
        <taxon>Gunneridae</taxon>
        <taxon>Pentapetalae</taxon>
        <taxon>asterids</taxon>
        <taxon>Ericales</taxon>
        <taxon>Ericaceae</taxon>
        <taxon>Vaccinioideae</taxon>
        <taxon>Vaccinieae</taxon>
        <taxon>Vaccinium</taxon>
    </lineage>
</organism>
<reference evidence="1 2" key="1">
    <citation type="journal article" date="2021" name="Hortic Res">
        <title>High-quality reference genome and annotation aids understanding of berry development for evergreen blueberry (Vaccinium darrowii).</title>
        <authorList>
            <person name="Yu J."/>
            <person name="Hulse-Kemp A.M."/>
            <person name="Babiker E."/>
            <person name="Staton M."/>
        </authorList>
    </citation>
    <scope>NUCLEOTIDE SEQUENCE [LARGE SCALE GENOMIC DNA]</scope>
    <source>
        <strain evidence="2">cv. NJ 8807/NJ 8810</strain>
        <tissue evidence="1">Young leaf</tissue>
    </source>
</reference>
<dbReference type="EMBL" id="CM037159">
    <property type="protein sequence ID" value="KAH7866982.1"/>
    <property type="molecule type" value="Genomic_DNA"/>
</dbReference>
<accession>A0ACB7ZM72</accession>
<keyword evidence="2" id="KW-1185">Reference proteome</keyword>
<evidence type="ECO:0000313" key="1">
    <source>
        <dbReference type="EMBL" id="KAH7866982.1"/>
    </source>
</evidence>
<comment type="caution">
    <text evidence="1">The sequence shown here is derived from an EMBL/GenBank/DDBJ whole genome shotgun (WGS) entry which is preliminary data.</text>
</comment>
<gene>
    <name evidence="1" type="ORF">Vadar_027401</name>
</gene>
<proteinExistence type="predicted"/>